<protein>
    <submittedName>
        <fullName evidence="5">ABC transporter ATP-binding protein</fullName>
    </submittedName>
</protein>
<evidence type="ECO:0000256" key="3">
    <source>
        <dbReference type="ARBA" id="ARBA00022840"/>
    </source>
</evidence>
<evidence type="ECO:0000259" key="4">
    <source>
        <dbReference type="PROSITE" id="PS50893"/>
    </source>
</evidence>
<proteinExistence type="predicted"/>
<dbReference type="RefSeq" id="WP_188039502.1">
    <property type="nucleotide sequence ID" value="NZ_JACVHF010000005.1"/>
</dbReference>
<dbReference type="PANTHER" id="PTHR42781:SF4">
    <property type="entry name" value="SPERMIDINE_PUTRESCINE IMPORT ATP-BINDING PROTEIN POTA"/>
    <property type="match status" value="1"/>
</dbReference>
<organism evidence="5 6">
    <name type="scientific">Heliobacterium chlorum</name>
    <dbReference type="NCBI Taxonomy" id="2698"/>
    <lineage>
        <taxon>Bacteria</taxon>
        <taxon>Bacillati</taxon>
        <taxon>Bacillota</taxon>
        <taxon>Clostridia</taxon>
        <taxon>Eubacteriales</taxon>
        <taxon>Heliobacteriaceae</taxon>
        <taxon>Heliobacterium</taxon>
    </lineage>
</organism>
<dbReference type="SUPFAM" id="SSF50331">
    <property type="entry name" value="MOP-like"/>
    <property type="match status" value="1"/>
</dbReference>
<dbReference type="InterPro" id="IPR050093">
    <property type="entry name" value="ABC_SmlMolc_Importer"/>
</dbReference>
<keyword evidence="1" id="KW-0813">Transport</keyword>
<dbReference type="Proteomes" id="UP000617402">
    <property type="component" value="Unassembled WGS sequence"/>
</dbReference>
<dbReference type="InterPro" id="IPR008995">
    <property type="entry name" value="Mo/tungstate-bd_C_term_dom"/>
</dbReference>
<sequence>MSIEVRKLSKVFADGHRAVQDVSFELLEGEMTAFLGPSGGGKTTMLRMIAGLETPSSGEIYLSGRRVDHLPPQERQIGFVFQNYALFKHMNVFENIAFGLRVQRRNSAYIRERVTELLRRVDLKGLEQRLPDQLSGGQRQRVALARALATEPRLLLLDEPFAAIDAQLRKELRAWVRNLQKEMGITSIFVTHDQQEALEIADRIVVFKQGQVEQLGTPQEVYNSPQTPFVAGFVGEINRYQTGVKNGFTDLGVLKFPIKHQEGRKVIVVIRPEDVSLVPWSAQEDIQAMVLQTTFLGEFFKVDLELADLIRITAHVPKSQGIGLHPKDRVALQIKAYRTFDSSGQLETAVELTRKAVQGESMFPVGEAV</sequence>
<dbReference type="InterPro" id="IPR027417">
    <property type="entry name" value="P-loop_NTPase"/>
</dbReference>
<comment type="caution">
    <text evidence="5">The sequence shown here is derived from an EMBL/GenBank/DDBJ whole genome shotgun (WGS) entry which is preliminary data.</text>
</comment>
<dbReference type="Gene3D" id="3.40.50.300">
    <property type="entry name" value="P-loop containing nucleotide triphosphate hydrolases"/>
    <property type="match status" value="1"/>
</dbReference>
<dbReference type="Pfam" id="PF00005">
    <property type="entry name" value="ABC_tran"/>
    <property type="match status" value="1"/>
</dbReference>
<gene>
    <name evidence="5" type="ORF">H1S01_07710</name>
</gene>
<dbReference type="EMBL" id="JACVHF010000005">
    <property type="protein sequence ID" value="MBC9784397.1"/>
    <property type="molecule type" value="Genomic_DNA"/>
</dbReference>
<dbReference type="PROSITE" id="PS50893">
    <property type="entry name" value="ABC_TRANSPORTER_2"/>
    <property type="match status" value="1"/>
</dbReference>
<evidence type="ECO:0000313" key="6">
    <source>
        <dbReference type="Proteomes" id="UP000617402"/>
    </source>
</evidence>
<keyword evidence="6" id="KW-1185">Reference proteome</keyword>
<evidence type="ECO:0000313" key="5">
    <source>
        <dbReference type="EMBL" id="MBC9784397.1"/>
    </source>
</evidence>
<dbReference type="GO" id="GO:0005524">
    <property type="term" value="F:ATP binding"/>
    <property type="evidence" value="ECO:0007669"/>
    <property type="project" value="UniProtKB-KW"/>
</dbReference>
<dbReference type="InterPro" id="IPR017871">
    <property type="entry name" value="ABC_transporter-like_CS"/>
</dbReference>
<dbReference type="PANTHER" id="PTHR42781">
    <property type="entry name" value="SPERMIDINE/PUTRESCINE IMPORT ATP-BINDING PROTEIN POTA"/>
    <property type="match status" value="1"/>
</dbReference>
<accession>A0ABR7T0T3</accession>
<dbReference type="InterPro" id="IPR003439">
    <property type="entry name" value="ABC_transporter-like_ATP-bd"/>
</dbReference>
<dbReference type="InterPro" id="IPR013611">
    <property type="entry name" value="Transp-assoc_OB_typ2"/>
</dbReference>
<keyword evidence="3 5" id="KW-0067">ATP-binding</keyword>
<dbReference type="SUPFAM" id="SSF52540">
    <property type="entry name" value="P-loop containing nucleoside triphosphate hydrolases"/>
    <property type="match status" value="1"/>
</dbReference>
<keyword evidence="2" id="KW-0547">Nucleotide-binding</keyword>
<dbReference type="InterPro" id="IPR003593">
    <property type="entry name" value="AAA+_ATPase"/>
</dbReference>
<evidence type="ECO:0000256" key="2">
    <source>
        <dbReference type="ARBA" id="ARBA00022741"/>
    </source>
</evidence>
<dbReference type="SMART" id="SM00382">
    <property type="entry name" value="AAA"/>
    <property type="match status" value="1"/>
</dbReference>
<feature type="domain" description="ABC transporter" evidence="4">
    <location>
        <begin position="3"/>
        <end position="234"/>
    </location>
</feature>
<dbReference type="Gene3D" id="2.40.50.100">
    <property type="match status" value="1"/>
</dbReference>
<dbReference type="PROSITE" id="PS00211">
    <property type="entry name" value="ABC_TRANSPORTER_1"/>
    <property type="match status" value="1"/>
</dbReference>
<dbReference type="Pfam" id="PF08402">
    <property type="entry name" value="TOBE_2"/>
    <property type="match status" value="1"/>
</dbReference>
<evidence type="ECO:0000256" key="1">
    <source>
        <dbReference type="ARBA" id="ARBA00022448"/>
    </source>
</evidence>
<name>A0ABR7T0T3_HELCL</name>
<reference evidence="5 6" key="1">
    <citation type="submission" date="2020-07" db="EMBL/GenBank/DDBJ databases">
        <title>Draft whole-genome sequence of Heliobacterium chlorum DSM 3682, type strain.</title>
        <authorList>
            <person name="Kyndt J.A."/>
            <person name="Meyer T.E."/>
            <person name="Imhoff J.F."/>
        </authorList>
    </citation>
    <scope>NUCLEOTIDE SEQUENCE [LARGE SCALE GENOMIC DNA]</scope>
    <source>
        <strain evidence="5 6">DSM 3682</strain>
    </source>
</reference>